<dbReference type="PROSITE" id="PS00061">
    <property type="entry name" value="ADH_SHORT"/>
    <property type="match status" value="1"/>
</dbReference>
<dbReference type="InterPro" id="IPR057326">
    <property type="entry name" value="KR_dom"/>
</dbReference>
<dbReference type="SUPFAM" id="SSF51735">
    <property type="entry name" value="NAD(P)-binding Rossmann-fold domains"/>
    <property type="match status" value="1"/>
</dbReference>
<dbReference type="InterPro" id="IPR002347">
    <property type="entry name" value="SDR_fam"/>
</dbReference>
<evidence type="ECO:0000313" key="4">
    <source>
        <dbReference type="EMBL" id="MFI9099973.1"/>
    </source>
</evidence>
<comment type="similarity">
    <text evidence="1">Belongs to the short-chain dehydrogenases/reductases (SDR) family.</text>
</comment>
<feature type="region of interest" description="Disordered" evidence="2">
    <location>
        <begin position="48"/>
        <end position="69"/>
    </location>
</feature>
<dbReference type="PRINTS" id="PR00081">
    <property type="entry name" value="GDHRDH"/>
</dbReference>
<keyword evidence="5" id="KW-1185">Reference proteome</keyword>
<evidence type="ECO:0000256" key="1">
    <source>
        <dbReference type="ARBA" id="ARBA00006484"/>
    </source>
</evidence>
<proteinExistence type="inferred from homology"/>
<feature type="compositionally biased region" description="Low complexity" evidence="2">
    <location>
        <begin position="58"/>
        <end position="69"/>
    </location>
</feature>
<dbReference type="EC" id="1.1.1.100" evidence="4"/>
<dbReference type="RefSeq" id="WP_399644639.1">
    <property type="nucleotide sequence ID" value="NZ_JBITYG010000001.1"/>
</dbReference>
<dbReference type="NCBIfam" id="NF006110">
    <property type="entry name" value="PRK08261.1"/>
    <property type="match status" value="1"/>
</dbReference>
<dbReference type="EMBL" id="JBITYG010000001">
    <property type="protein sequence ID" value="MFI9099973.1"/>
    <property type="molecule type" value="Genomic_DNA"/>
</dbReference>
<keyword evidence="4" id="KW-0560">Oxidoreductase</keyword>
<dbReference type="Pfam" id="PF13561">
    <property type="entry name" value="adh_short_C2"/>
    <property type="match status" value="1"/>
</dbReference>
<organism evidence="4 5">
    <name type="scientific">Streptomyces fildesensis</name>
    <dbReference type="NCBI Taxonomy" id="375757"/>
    <lineage>
        <taxon>Bacteria</taxon>
        <taxon>Bacillati</taxon>
        <taxon>Actinomycetota</taxon>
        <taxon>Actinomycetes</taxon>
        <taxon>Kitasatosporales</taxon>
        <taxon>Streptomycetaceae</taxon>
        <taxon>Streptomyces</taxon>
    </lineage>
</organism>
<name>A0ABW8C0L5_9ACTN</name>
<dbReference type="PRINTS" id="PR00080">
    <property type="entry name" value="SDRFAMILY"/>
</dbReference>
<evidence type="ECO:0000313" key="5">
    <source>
        <dbReference type="Proteomes" id="UP001614394"/>
    </source>
</evidence>
<dbReference type="GO" id="GO:0004316">
    <property type="term" value="F:3-oxoacyl-[acyl-carrier-protein] reductase (NADPH) activity"/>
    <property type="evidence" value="ECO:0007669"/>
    <property type="project" value="UniProtKB-EC"/>
</dbReference>
<dbReference type="Proteomes" id="UP001614394">
    <property type="component" value="Unassembled WGS sequence"/>
</dbReference>
<feature type="domain" description="Ketoreductase" evidence="3">
    <location>
        <begin position="198"/>
        <end position="373"/>
    </location>
</feature>
<dbReference type="Gene3D" id="3.40.50.720">
    <property type="entry name" value="NAD(P)-binding Rossmann-like Domain"/>
    <property type="match status" value="2"/>
</dbReference>
<reference evidence="4 5" key="1">
    <citation type="submission" date="2024-10" db="EMBL/GenBank/DDBJ databases">
        <title>The Natural Products Discovery Center: Release of the First 8490 Sequenced Strains for Exploring Actinobacteria Biosynthetic Diversity.</title>
        <authorList>
            <person name="Kalkreuter E."/>
            <person name="Kautsar S.A."/>
            <person name="Yang D."/>
            <person name="Bader C.D."/>
            <person name="Teijaro C.N."/>
            <person name="Fluegel L."/>
            <person name="Davis C.M."/>
            <person name="Simpson J.R."/>
            <person name="Lauterbach L."/>
            <person name="Steele A.D."/>
            <person name="Gui C."/>
            <person name="Meng S."/>
            <person name="Li G."/>
            <person name="Viehrig K."/>
            <person name="Ye F."/>
            <person name="Su P."/>
            <person name="Kiefer A.F."/>
            <person name="Nichols A."/>
            <person name="Cepeda A.J."/>
            <person name="Yan W."/>
            <person name="Fan B."/>
            <person name="Jiang Y."/>
            <person name="Adhikari A."/>
            <person name="Zheng C.-J."/>
            <person name="Schuster L."/>
            <person name="Cowan T.M."/>
            <person name="Smanski M.J."/>
            <person name="Chevrette M.G."/>
            <person name="De Carvalho L.P.S."/>
            <person name="Shen B."/>
        </authorList>
    </citation>
    <scope>NUCLEOTIDE SEQUENCE [LARGE SCALE GENOMIC DNA]</scope>
    <source>
        <strain evidence="4 5">NPDC053399</strain>
    </source>
</reference>
<dbReference type="InterPro" id="IPR036291">
    <property type="entry name" value="NAD(P)-bd_dom_sf"/>
</dbReference>
<evidence type="ECO:0000256" key="2">
    <source>
        <dbReference type="SAM" id="MobiDB-lite"/>
    </source>
</evidence>
<sequence length="436" mass="44348">MADRYLRFTGTAPGRFLSGRLGLPQPTALRRWSPEHPDLAGPVLRLAAGAPRPDDATGAEPVPGAPDAPAAAAPAAVVLDATGVCEPAALHDVYAALHPVVRSLAPCGRMVVLGAVPDPADPHQAAAQQALEGLVRSLGKEIGRGRTVQLLRLAPGAAAESTLRFLLSPKSAYVSGQVIEIGPAVPVVPATAPASGTRIALVTGAARGIGESVAATLARDGHHVVCLDVPQAEEALADVARRLGGTALTLDITAPDAGERIAAALPDGLDVLVHNAGITRDRKLANMAADRWDSVLDVNLGSVIRTTDHLLKSRTLNDGGRIVATASISGIAGNAGQTNYAASKAGVIGFVRALATDPRTTGHGITVNAVAPGFIETKMTAAVPLFIREAGRRMNSLGQGGLPVDVAETIAWFADPGSGGVTGQVVRVCGQSLLGA</sequence>
<evidence type="ECO:0000259" key="3">
    <source>
        <dbReference type="SMART" id="SM00822"/>
    </source>
</evidence>
<comment type="caution">
    <text evidence="4">The sequence shown here is derived from an EMBL/GenBank/DDBJ whole genome shotgun (WGS) entry which is preliminary data.</text>
</comment>
<protein>
    <submittedName>
        <fullName evidence="4">3-oxoacyl-ACP reductase</fullName>
        <ecNumber evidence="4">1.1.1.100</ecNumber>
    </submittedName>
</protein>
<dbReference type="InterPro" id="IPR020904">
    <property type="entry name" value="Sc_DH/Rdtase_CS"/>
</dbReference>
<dbReference type="PANTHER" id="PTHR42760">
    <property type="entry name" value="SHORT-CHAIN DEHYDROGENASES/REDUCTASES FAMILY MEMBER"/>
    <property type="match status" value="1"/>
</dbReference>
<dbReference type="SMART" id="SM00822">
    <property type="entry name" value="PKS_KR"/>
    <property type="match status" value="1"/>
</dbReference>
<accession>A0ABW8C0L5</accession>
<gene>
    <name evidence="4" type="ORF">ACIGXA_05580</name>
</gene>
<dbReference type="PANTHER" id="PTHR42760:SF78">
    <property type="entry name" value="3-OXOACYL-[ACYL-CARRIER-PROTEIN] REDUCTASE [NADH]"/>
    <property type="match status" value="1"/>
</dbReference>